<reference evidence="2 3" key="1">
    <citation type="submission" date="2016-10" db="EMBL/GenBank/DDBJ databases">
        <authorList>
            <person name="de Groot N.N."/>
        </authorList>
    </citation>
    <scope>NUCLEOTIDE SEQUENCE [LARGE SCALE GENOMIC DNA]</scope>
    <source>
        <strain evidence="2 3">ASO4-2</strain>
    </source>
</reference>
<dbReference type="Pfam" id="PF01243">
    <property type="entry name" value="PNPOx_N"/>
    <property type="match status" value="1"/>
</dbReference>
<dbReference type="Gene3D" id="2.30.110.10">
    <property type="entry name" value="Electron Transport, Fmn-binding Protein, Chain A"/>
    <property type="match status" value="1"/>
</dbReference>
<dbReference type="InterPro" id="IPR012349">
    <property type="entry name" value="Split_barrel_FMN-bd"/>
</dbReference>
<dbReference type="OrthoDB" id="7061375at2"/>
<dbReference type="AlphaFoldDB" id="A0A1G6A4A9"/>
<dbReference type="PANTHER" id="PTHR28040">
    <property type="entry name" value="PYRIDOXAMINE 5'-PHOSPHATE OXIDASE YLR456W HOMOLOG-RELATED"/>
    <property type="match status" value="1"/>
</dbReference>
<protein>
    <submittedName>
        <fullName evidence="2">Pyridoxamine 5'-phosphate oxidase</fullName>
    </submittedName>
</protein>
<dbReference type="InterPro" id="IPR011576">
    <property type="entry name" value="Pyridox_Oxase_N"/>
</dbReference>
<evidence type="ECO:0000313" key="3">
    <source>
        <dbReference type="Proteomes" id="UP000198771"/>
    </source>
</evidence>
<sequence>MDESIRTLIQSQDILVLATSLNNIPHTSLMAYVPSADSMTFFMATYRNTSKFANIISNPQVSLLLDDRNAHPSRDRLKTMALTIHGEAVVLQDPVQCKAVADALRQKHSHLQNFLEGKEIAFLAVQAATFQLLKGPTSTIFETTDHSTESHAV</sequence>
<name>A0A1G6A4A9_9BACT</name>
<dbReference type="RefSeq" id="WP_092116201.1">
    <property type="nucleotide sequence ID" value="NZ_FMXO01000001.1"/>
</dbReference>
<dbReference type="EMBL" id="FMXO01000001">
    <property type="protein sequence ID" value="SDB03277.1"/>
    <property type="molecule type" value="Genomic_DNA"/>
</dbReference>
<dbReference type="InterPro" id="IPR052841">
    <property type="entry name" value="PMP_oxidase-like"/>
</dbReference>
<keyword evidence="3" id="KW-1185">Reference proteome</keyword>
<dbReference type="PANTHER" id="PTHR28040:SF1">
    <property type="entry name" value="PYRIDOXAMINE 5'-PHOSPHATE OXIDASE YLR456W HOMOLOG-RELATED"/>
    <property type="match status" value="1"/>
</dbReference>
<dbReference type="SUPFAM" id="SSF50475">
    <property type="entry name" value="FMN-binding split barrel"/>
    <property type="match status" value="1"/>
</dbReference>
<feature type="domain" description="Pyridoxamine 5'-phosphate oxidase N-terminal" evidence="1">
    <location>
        <begin position="1"/>
        <end position="108"/>
    </location>
</feature>
<accession>A0A1G6A4A9</accession>
<dbReference type="Proteomes" id="UP000198771">
    <property type="component" value="Unassembled WGS sequence"/>
</dbReference>
<organism evidence="2 3">
    <name type="scientific">Desulfonatronum thiosulfatophilum</name>
    <dbReference type="NCBI Taxonomy" id="617002"/>
    <lineage>
        <taxon>Bacteria</taxon>
        <taxon>Pseudomonadati</taxon>
        <taxon>Thermodesulfobacteriota</taxon>
        <taxon>Desulfovibrionia</taxon>
        <taxon>Desulfovibrionales</taxon>
        <taxon>Desulfonatronaceae</taxon>
        <taxon>Desulfonatronum</taxon>
    </lineage>
</organism>
<gene>
    <name evidence="2" type="ORF">SAMN05660653_00141</name>
</gene>
<evidence type="ECO:0000313" key="2">
    <source>
        <dbReference type="EMBL" id="SDB03277.1"/>
    </source>
</evidence>
<dbReference type="STRING" id="617002.SAMN05660653_00141"/>
<evidence type="ECO:0000259" key="1">
    <source>
        <dbReference type="Pfam" id="PF01243"/>
    </source>
</evidence>
<dbReference type="GO" id="GO:0005737">
    <property type="term" value="C:cytoplasm"/>
    <property type="evidence" value="ECO:0007669"/>
    <property type="project" value="TreeGrafter"/>
</dbReference>
<proteinExistence type="predicted"/>